<accession>A0AC61Y847</accession>
<comment type="caution">
    <text evidence="1">The sequence shown here is derived from an EMBL/GenBank/DDBJ whole genome shotgun (WGS) entry which is preliminary data.</text>
</comment>
<keyword evidence="1" id="KW-0456">Lyase</keyword>
<dbReference type="Proteomes" id="UP000356253">
    <property type="component" value="Unassembled WGS sequence"/>
</dbReference>
<evidence type="ECO:0000313" key="2">
    <source>
        <dbReference type="Proteomes" id="UP000356253"/>
    </source>
</evidence>
<gene>
    <name evidence="1" type="primary">rlpA</name>
    <name evidence="1" type="ORF">FVB9532_01628</name>
</gene>
<name>A0AC61Y847_9FLAO</name>
<dbReference type="EMBL" id="CABVMM010000005">
    <property type="protein sequence ID" value="VVV00358.1"/>
    <property type="molecule type" value="Genomic_DNA"/>
</dbReference>
<protein>
    <submittedName>
        <fullName evidence="1">Endolytic peptidoglycan transglycosylase RlpA</fullName>
        <ecNumber evidence="1">4.2.2.-</ecNumber>
    </submittedName>
</protein>
<dbReference type="EC" id="4.2.2.-" evidence="1"/>
<reference evidence="1" key="1">
    <citation type="submission" date="2019-09" db="EMBL/GenBank/DDBJ databases">
        <authorList>
            <person name="Rodrigo-Torres L."/>
            <person name="Arahal R. D."/>
            <person name="Lucena T."/>
        </authorList>
    </citation>
    <scope>NUCLEOTIDE SEQUENCE</scope>
    <source>
        <strain evidence="1">ISS653</strain>
    </source>
</reference>
<evidence type="ECO:0000313" key="1">
    <source>
        <dbReference type="EMBL" id="VVV00358.1"/>
    </source>
</evidence>
<organism evidence="1 2">
    <name type="scientific">Mesonia oceanica</name>
    <dbReference type="NCBI Taxonomy" id="2687242"/>
    <lineage>
        <taxon>Bacteria</taxon>
        <taxon>Pseudomonadati</taxon>
        <taxon>Bacteroidota</taxon>
        <taxon>Flavobacteriia</taxon>
        <taxon>Flavobacteriales</taxon>
        <taxon>Flavobacteriaceae</taxon>
        <taxon>Mesonia</taxon>
    </lineage>
</organism>
<proteinExistence type="predicted"/>
<sequence length="252" mass="27995">MLKLITTICCFLFFSTSLLAQVQTGKASFYSDKFEGRRTASGVKYHHNKATAAHRHLPFGTKVRVTNLANNKSTVVEINDRGPFVSGRIIDLSKSAAEKLGYLPIGVTDVVIEVVGNSTDTIDDVNLPSETETASTDNPTSNNSEITSTPMNVEPNEFYELDIDRIEPDWFGVQVGSFQEVANLIRLADNLKISYQKNVTVQVKTVQDIKVYSLILGKFNTRNQAESFKDTVSIKYPGSFIIDFKALQQNNN</sequence>
<keyword evidence="2" id="KW-1185">Reference proteome</keyword>